<keyword evidence="4" id="KW-1185">Reference proteome</keyword>
<dbReference type="Pfam" id="PF08241">
    <property type="entry name" value="Methyltransf_11"/>
    <property type="match status" value="1"/>
</dbReference>
<dbReference type="PANTHER" id="PTHR45036">
    <property type="entry name" value="METHYLTRANSFERASE LIKE 7B"/>
    <property type="match status" value="1"/>
</dbReference>
<gene>
    <name evidence="3" type="ORF">OTU49_009067</name>
</gene>
<keyword evidence="1" id="KW-0472">Membrane</keyword>
<evidence type="ECO:0000313" key="4">
    <source>
        <dbReference type="Proteomes" id="UP001445076"/>
    </source>
</evidence>
<organism evidence="3 4">
    <name type="scientific">Cherax quadricarinatus</name>
    <name type="common">Australian red claw crayfish</name>
    <dbReference type="NCBI Taxonomy" id="27406"/>
    <lineage>
        <taxon>Eukaryota</taxon>
        <taxon>Metazoa</taxon>
        <taxon>Ecdysozoa</taxon>
        <taxon>Arthropoda</taxon>
        <taxon>Crustacea</taxon>
        <taxon>Multicrustacea</taxon>
        <taxon>Malacostraca</taxon>
        <taxon>Eumalacostraca</taxon>
        <taxon>Eucarida</taxon>
        <taxon>Decapoda</taxon>
        <taxon>Pleocyemata</taxon>
        <taxon>Astacidea</taxon>
        <taxon>Parastacoidea</taxon>
        <taxon>Parastacidae</taxon>
        <taxon>Cherax</taxon>
    </lineage>
</organism>
<feature type="transmembrane region" description="Helical" evidence="1">
    <location>
        <begin position="27"/>
        <end position="45"/>
    </location>
</feature>
<keyword evidence="1" id="KW-0812">Transmembrane</keyword>
<dbReference type="PANTHER" id="PTHR45036:SF1">
    <property type="entry name" value="METHYLTRANSFERASE LIKE 7A"/>
    <property type="match status" value="1"/>
</dbReference>
<dbReference type="Gene3D" id="3.40.50.150">
    <property type="entry name" value="Vaccinia Virus protein VP39"/>
    <property type="match status" value="1"/>
</dbReference>
<accession>A0AAW0WLS3</accession>
<reference evidence="3 4" key="1">
    <citation type="journal article" date="2024" name="BMC Genomics">
        <title>Genome assembly of redclaw crayfish (Cherax quadricarinatus) provides insights into its immune adaptation and hypoxia tolerance.</title>
        <authorList>
            <person name="Liu Z."/>
            <person name="Zheng J."/>
            <person name="Li H."/>
            <person name="Fang K."/>
            <person name="Wang S."/>
            <person name="He J."/>
            <person name="Zhou D."/>
            <person name="Weng S."/>
            <person name="Chi M."/>
            <person name="Gu Z."/>
            <person name="He J."/>
            <person name="Li F."/>
            <person name="Wang M."/>
        </authorList>
    </citation>
    <scope>NUCLEOTIDE SEQUENCE [LARGE SCALE GENOMIC DNA]</scope>
    <source>
        <strain evidence="3">ZL_2023a</strain>
    </source>
</reference>
<dbReference type="GO" id="GO:0008757">
    <property type="term" value="F:S-adenosylmethionine-dependent methyltransferase activity"/>
    <property type="evidence" value="ECO:0007669"/>
    <property type="project" value="InterPro"/>
</dbReference>
<dbReference type="InterPro" id="IPR029063">
    <property type="entry name" value="SAM-dependent_MTases_sf"/>
</dbReference>
<dbReference type="Proteomes" id="UP001445076">
    <property type="component" value="Unassembled WGS sequence"/>
</dbReference>
<name>A0AAW0WLS3_CHEQU</name>
<feature type="domain" description="Methyltransferase type 11" evidence="2">
    <location>
        <begin position="102"/>
        <end position="199"/>
    </location>
</feature>
<protein>
    <recommendedName>
        <fullName evidence="2">Methyltransferase type 11 domain-containing protein</fullName>
    </recommendedName>
</protein>
<comment type="caution">
    <text evidence="3">The sequence shown here is derived from an EMBL/GenBank/DDBJ whole genome shotgun (WGS) entry which is preliminary data.</text>
</comment>
<sequence length="277" mass="31823">MEENEGNNMAEGSRDSQADGEKMMKSWFSDNLISIIIVLALFWLIKKIVFGTQRRWFSYVMHLCTKDEFVQLEEVKKDHFASLSTIVSQDPQLRKQKVIKILEIGVGTGVNFPHYPDGSHLVVVDPNPHFQSYFDANRKKFPNIHSEGIIVTTGDKMEMISDNSVDVVVMTLVLCSVDNIDEVLREILRVLAPGGKYYFMEHIAEFDLKKHWLRRKLQDAFSWLWSFIFDGCRLNCDVLPNIQRAGFSSVDAQKYYAPVPSVIFDLERPNLKGIAVK</sequence>
<dbReference type="AlphaFoldDB" id="A0AAW0WLS3"/>
<evidence type="ECO:0000259" key="2">
    <source>
        <dbReference type="Pfam" id="PF08241"/>
    </source>
</evidence>
<keyword evidence="1" id="KW-1133">Transmembrane helix</keyword>
<dbReference type="SUPFAM" id="SSF53335">
    <property type="entry name" value="S-adenosyl-L-methionine-dependent methyltransferases"/>
    <property type="match status" value="1"/>
</dbReference>
<proteinExistence type="predicted"/>
<evidence type="ECO:0000313" key="3">
    <source>
        <dbReference type="EMBL" id="KAK8728643.1"/>
    </source>
</evidence>
<evidence type="ECO:0000256" key="1">
    <source>
        <dbReference type="SAM" id="Phobius"/>
    </source>
</evidence>
<dbReference type="InterPro" id="IPR052356">
    <property type="entry name" value="Thiol_S-MT"/>
</dbReference>
<dbReference type="CDD" id="cd02440">
    <property type="entry name" value="AdoMet_MTases"/>
    <property type="match status" value="1"/>
</dbReference>
<dbReference type="EMBL" id="JARKIK010000071">
    <property type="protein sequence ID" value="KAK8728643.1"/>
    <property type="molecule type" value="Genomic_DNA"/>
</dbReference>
<dbReference type="InterPro" id="IPR013216">
    <property type="entry name" value="Methyltransf_11"/>
</dbReference>